<proteinExistence type="predicted"/>
<evidence type="ECO:0000313" key="1">
    <source>
        <dbReference type="EMBL" id="KAF9472398.1"/>
    </source>
</evidence>
<organism evidence="1 2">
    <name type="scientific">Pholiota conissans</name>
    <dbReference type="NCBI Taxonomy" id="109636"/>
    <lineage>
        <taxon>Eukaryota</taxon>
        <taxon>Fungi</taxon>
        <taxon>Dikarya</taxon>
        <taxon>Basidiomycota</taxon>
        <taxon>Agaricomycotina</taxon>
        <taxon>Agaricomycetes</taxon>
        <taxon>Agaricomycetidae</taxon>
        <taxon>Agaricales</taxon>
        <taxon>Agaricineae</taxon>
        <taxon>Strophariaceae</taxon>
        <taxon>Pholiota</taxon>
    </lineage>
</organism>
<reference evidence="1" key="1">
    <citation type="submission" date="2020-11" db="EMBL/GenBank/DDBJ databases">
        <authorList>
            <consortium name="DOE Joint Genome Institute"/>
            <person name="Ahrendt S."/>
            <person name="Riley R."/>
            <person name="Andreopoulos W."/>
            <person name="Labutti K."/>
            <person name="Pangilinan J."/>
            <person name="Ruiz-Duenas F.J."/>
            <person name="Barrasa J.M."/>
            <person name="Sanchez-Garcia M."/>
            <person name="Camarero S."/>
            <person name="Miyauchi S."/>
            <person name="Serrano A."/>
            <person name="Linde D."/>
            <person name="Babiker R."/>
            <person name="Drula E."/>
            <person name="Ayuso-Fernandez I."/>
            <person name="Pacheco R."/>
            <person name="Padilla G."/>
            <person name="Ferreira P."/>
            <person name="Barriuso J."/>
            <person name="Kellner H."/>
            <person name="Castanera R."/>
            <person name="Alfaro M."/>
            <person name="Ramirez L."/>
            <person name="Pisabarro A.G."/>
            <person name="Kuo A."/>
            <person name="Tritt A."/>
            <person name="Lipzen A."/>
            <person name="He G."/>
            <person name="Yan M."/>
            <person name="Ng V."/>
            <person name="Cullen D."/>
            <person name="Martin F."/>
            <person name="Rosso M.-N."/>
            <person name="Henrissat B."/>
            <person name="Hibbett D."/>
            <person name="Martinez A.T."/>
            <person name="Grigoriev I.V."/>
        </authorList>
    </citation>
    <scope>NUCLEOTIDE SEQUENCE</scope>
    <source>
        <strain evidence="1">CIRM-BRFM 674</strain>
    </source>
</reference>
<dbReference type="Proteomes" id="UP000807469">
    <property type="component" value="Unassembled WGS sequence"/>
</dbReference>
<comment type="caution">
    <text evidence="1">The sequence shown here is derived from an EMBL/GenBank/DDBJ whole genome shotgun (WGS) entry which is preliminary data.</text>
</comment>
<evidence type="ECO:0000313" key="2">
    <source>
        <dbReference type="Proteomes" id="UP000807469"/>
    </source>
</evidence>
<keyword evidence="2" id="KW-1185">Reference proteome</keyword>
<dbReference type="EMBL" id="MU155540">
    <property type="protein sequence ID" value="KAF9472398.1"/>
    <property type="molecule type" value="Genomic_DNA"/>
</dbReference>
<name>A0A9P5YMA4_9AGAR</name>
<accession>A0A9P5YMA4</accession>
<protein>
    <submittedName>
        <fullName evidence="1">Uncharacterized protein</fullName>
    </submittedName>
</protein>
<dbReference type="AlphaFoldDB" id="A0A9P5YMA4"/>
<sequence>MLRDGKDLTVVTRLSCAEPLLSGDQYLFARSLEAGSTVALTALTPSAASTMLSSTRPARSSHAHPPSTSSQILALVIFSIIFYRPHRPFITHCHQPIRVVVHRRPGRRLSIPYKHSSETPHHRHGYMPVISAHHPTWTMHTIPWGGI</sequence>
<gene>
    <name evidence="1" type="ORF">BDN70DRAFT_482040</name>
</gene>